<dbReference type="EMBL" id="BMTP01000011">
    <property type="protein sequence ID" value="GGU49396.1"/>
    <property type="molecule type" value="Genomic_DNA"/>
</dbReference>
<reference evidence="3" key="2">
    <citation type="submission" date="2020-09" db="EMBL/GenBank/DDBJ databases">
        <authorList>
            <person name="Sun Q."/>
            <person name="Ohkuma M."/>
        </authorList>
    </citation>
    <scope>NUCLEOTIDE SEQUENCE</scope>
    <source>
        <strain evidence="3">JCM 4391</strain>
    </source>
</reference>
<reference evidence="3" key="1">
    <citation type="journal article" date="2014" name="Int. J. Syst. Evol. Microbiol.">
        <title>Complete genome sequence of Corynebacterium casei LMG S-19264T (=DSM 44701T), isolated from a smear-ripened cheese.</title>
        <authorList>
            <consortium name="US DOE Joint Genome Institute (JGI-PGF)"/>
            <person name="Walter F."/>
            <person name="Albersmeier A."/>
            <person name="Kalinowski J."/>
            <person name="Ruckert C."/>
        </authorList>
    </citation>
    <scope>NUCLEOTIDE SEQUENCE</scope>
    <source>
        <strain evidence="3">JCM 4391</strain>
    </source>
</reference>
<feature type="compositionally biased region" description="Low complexity" evidence="1">
    <location>
        <begin position="27"/>
        <end position="44"/>
    </location>
</feature>
<gene>
    <name evidence="3" type="ORF">GCM10010274_42460</name>
</gene>
<protein>
    <submittedName>
        <fullName evidence="3">Uncharacterized protein</fullName>
    </submittedName>
</protein>
<comment type="caution">
    <text evidence="3">The sequence shown here is derived from an EMBL/GenBank/DDBJ whole genome shotgun (WGS) entry which is preliminary data.</text>
</comment>
<proteinExistence type="predicted"/>
<feature type="chain" id="PRO_5037737899" evidence="2">
    <location>
        <begin position="26"/>
        <end position="103"/>
    </location>
</feature>
<keyword evidence="2" id="KW-0732">Signal</keyword>
<dbReference type="Proteomes" id="UP000636661">
    <property type="component" value="Unassembled WGS sequence"/>
</dbReference>
<evidence type="ECO:0000313" key="4">
    <source>
        <dbReference type="Proteomes" id="UP000636661"/>
    </source>
</evidence>
<feature type="region of interest" description="Disordered" evidence="1">
    <location>
        <begin position="27"/>
        <end position="48"/>
    </location>
</feature>
<name>A0A918HZN3_9ACTN</name>
<evidence type="ECO:0000256" key="2">
    <source>
        <dbReference type="SAM" id="SignalP"/>
    </source>
</evidence>
<evidence type="ECO:0000313" key="3">
    <source>
        <dbReference type="EMBL" id="GGU49396.1"/>
    </source>
</evidence>
<organism evidence="3 4">
    <name type="scientific">Streptomyces lavendofoliae</name>
    <dbReference type="NCBI Taxonomy" id="67314"/>
    <lineage>
        <taxon>Bacteria</taxon>
        <taxon>Bacillati</taxon>
        <taxon>Actinomycetota</taxon>
        <taxon>Actinomycetes</taxon>
        <taxon>Kitasatosporales</taxon>
        <taxon>Streptomycetaceae</taxon>
        <taxon>Streptomyces</taxon>
    </lineage>
</organism>
<evidence type="ECO:0000256" key="1">
    <source>
        <dbReference type="SAM" id="MobiDB-lite"/>
    </source>
</evidence>
<dbReference type="AlphaFoldDB" id="A0A918HZN3"/>
<keyword evidence="4" id="KW-1185">Reference proteome</keyword>
<sequence length="103" mass="10549">MRVTTIAVVSALAVAVVGGSSAAHAAEPDTTTATTAASGTPTATGRSDQAGALAGWREGPYLDPGIAAAAAQLTIGIGRASSYYLVQVWDTVRQTTNWWIHYT</sequence>
<accession>A0A918HZN3</accession>
<feature type="signal peptide" evidence="2">
    <location>
        <begin position="1"/>
        <end position="25"/>
    </location>
</feature>
<dbReference type="RefSeq" id="WP_189552485.1">
    <property type="nucleotide sequence ID" value="NZ_BMTP01000011.1"/>
</dbReference>